<dbReference type="InterPro" id="IPR046947">
    <property type="entry name" value="LytR-like"/>
</dbReference>
<dbReference type="RefSeq" id="WP_065542127.1">
    <property type="nucleotide sequence ID" value="NZ_CP015405.2"/>
</dbReference>
<feature type="domain" description="Response regulatory" evidence="4">
    <location>
        <begin position="2"/>
        <end position="119"/>
    </location>
</feature>
<sequence>MAVLVVEDNLPAVKRIKQFIGNINHEIEVVSCPEAGKALSIAKQEKIDLFILDIQLTDYKGTSLAKQIRRLPQYQYTPIIFETALATEELAAYRDVKCYGFLIKPYAEAEFKKTFSEAMGLADNLMESGRKIQIVQKQFILEYDIEDIVYIESCGKKAIIHTNRIGIGVKEDTISGYTLYKLVEMIDSPVFIQCHKSYVVNKSHILKIDKTEKQIYLRGFQNTIPIGNKYQAEIWS</sequence>
<dbReference type="Pfam" id="PF04397">
    <property type="entry name" value="LytTR"/>
    <property type="match status" value="1"/>
</dbReference>
<dbReference type="PANTHER" id="PTHR37299">
    <property type="entry name" value="TRANSCRIPTIONAL REGULATOR-RELATED"/>
    <property type="match status" value="1"/>
</dbReference>
<dbReference type="Gene3D" id="3.40.50.2300">
    <property type="match status" value="1"/>
</dbReference>
<dbReference type="InterPro" id="IPR007492">
    <property type="entry name" value="LytTR_DNA-bd_dom"/>
</dbReference>
<dbReference type="InterPro" id="IPR011006">
    <property type="entry name" value="CheY-like_superfamily"/>
</dbReference>
<dbReference type="PROSITE" id="PS50930">
    <property type="entry name" value="HTH_LYTTR"/>
    <property type="match status" value="1"/>
</dbReference>
<feature type="domain" description="HTH LytTR-type" evidence="5">
    <location>
        <begin position="143"/>
        <end position="236"/>
    </location>
</feature>
<evidence type="ECO:0000256" key="3">
    <source>
        <dbReference type="PROSITE-ProRule" id="PRU00169"/>
    </source>
</evidence>
<name>A0A1C7I8G0_9FIRM</name>
<evidence type="ECO:0000259" key="5">
    <source>
        <dbReference type="PROSITE" id="PS50930"/>
    </source>
</evidence>
<dbReference type="Gene3D" id="2.40.50.1020">
    <property type="entry name" value="LytTr DNA-binding domain"/>
    <property type="match status" value="1"/>
</dbReference>
<dbReference type="GO" id="GO:0000156">
    <property type="term" value="F:phosphorelay response regulator activity"/>
    <property type="evidence" value="ECO:0007669"/>
    <property type="project" value="InterPro"/>
</dbReference>
<dbReference type="SMART" id="SM00850">
    <property type="entry name" value="LytTR"/>
    <property type="match status" value="1"/>
</dbReference>
<dbReference type="PANTHER" id="PTHR37299:SF1">
    <property type="entry name" value="STAGE 0 SPORULATION PROTEIN A HOMOLOG"/>
    <property type="match status" value="1"/>
</dbReference>
<dbReference type="GO" id="GO:0003677">
    <property type="term" value="F:DNA binding"/>
    <property type="evidence" value="ECO:0007669"/>
    <property type="project" value="UniProtKB-KW"/>
</dbReference>
<keyword evidence="6" id="KW-0238">DNA-binding</keyword>
<dbReference type="STRING" id="1796616.A4V09_09340"/>
<evidence type="ECO:0000256" key="2">
    <source>
        <dbReference type="ARBA" id="ARBA00024867"/>
    </source>
</evidence>
<accession>A0A1C7I8G0</accession>
<evidence type="ECO:0000259" key="4">
    <source>
        <dbReference type="PROSITE" id="PS50110"/>
    </source>
</evidence>
<dbReference type="KEGG" id="byl:A4V09_09340"/>
<keyword evidence="7" id="KW-1185">Reference proteome</keyword>
<dbReference type="InterPro" id="IPR001789">
    <property type="entry name" value="Sig_transdc_resp-reg_receiver"/>
</dbReference>
<dbReference type="AlphaFoldDB" id="A0A1C7I8G0"/>
<dbReference type="SMART" id="SM00448">
    <property type="entry name" value="REC"/>
    <property type="match status" value="1"/>
</dbReference>
<organism evidence="6 7">
    <name type="scientific">Blautia pseudococcoides</name>
    <dbReference type="NCBI Taxonomy" id="1796616"/>
    <lineage>
        <taxon>Bacteria</taxon>
        <taxon>Bacillati</taxon>
        <taxon>Bacillota</taxon>
        <taxon>Clostridia</taxon>
        <taxon>Lachnospirales</taxon>
        <taxon>Lachnospiraceae</taxon>
        <taxon>Blautia</taxon>
    </lineage>
</organism>
<gene>
    <name evidence="6" type="ORF">A4V09_09340</name>
</gene>
<dbReference type="Proteomes" id="UP000092574">
    <property type="component" value="Chromosome"/>
</dbReference>
<evidence type="ECO:0000256" key="1">
    <source>
        <dbReference type="ARBA" id="ARBA00018672"/>
    </source>
</evidence>
<dbReference type="OrthoDB" id="9809318at2"/>
<evidence type="ECO:0000313" key="6">
    <source>
        <dbReference type="EMBL" id="ANU75947.1"/>
    </source>
</evidence>
<protein>
    <recommendedName>
        <fullName evidence="1">Stage 0 sporulation protein A homolog</fullName>
    </recommendedName>
</protein>
<keyword evidence="3" id="KW-0597">Phosphoprotein</keyword>
<dbReference type="SUPFAM" id="SSF52172">
    <property type="entry name" value="CheY-like"/>
    <property type="match status" value="1"/>
</dbReference>
<feature type="modified residue" description="4-aspartylphosphate" evidence="3">
    <location>
        <position position="53"/>
    </location>
</feature>
<dbReference type="EMBL" id="CP015405">
    <property type="protein sequence ID" value="ANU75947.1"/>
    <property type="molecule type" value="Genomic_DNA"/>
</dbReference>
<dbReference type="Pfam" id="PF00072">
    <property type="entry name" value="Response_reg"/>
    <property type="match status" value="1"/>
</dbReference>
<dbReference type="PROSITE" id="PS50110">
    <property type="entry name" value="RESPONSE_REGULATORY"/>
    <property type="match status" value="1"/>
</dbReference>
<proteinExistence type="predicted"/>
<comment type="function">
    <text evidence="2">May play the central regulatory role in sporulation. It may be an element of the effector pathway responsible for the activation of sporulation genes in response to nutritional stress. Spo0A may act in concert with spo0H (a sigma factor) to control the expression of some genes that are critical to the sporulation process.</text>
</comment>
<reference evidence="6" key="1">
    <citation type="submission" date="2017-04" db="EMBL/GenBank/DDBJ databases">
        <title>Complete Genome Sequences of Twelve Strains of a Stable Defined Moderately Diverse Mouse Microbiota 2 (sDMDMm2).</title>
        <authorList>
            <person name="Uchimura Y."/>
            <person name="Wyss M."/>
            <person name="Brugiroux S."/>
            <person name="Limenitakis J.P."/>
            <person name="Stecher B."/>
            <person name="McCoy K.D."/>
            <person name="Macpherson A.J."/>
        </authorList>
    </citation>
    <scope>NUCLEOTIDE SEQUENCE</scope>
    <source>
        <strain evidence="6">YL58</strain>
    </source>
</reference>
<evidence type="ECO:0000313" key="7">
    <source>
        <dbReference type="Proteomes" id="UP000092574"/>
    </source>
</evidence>